<dbReference type="OrthoDB" id="4913765at2759"/>
<dbReference type="RefSeq" id="XP_044722832.1">
    <property type="nucleotide sequence ID" value="XM_044861806.1"/>
</dbReference>
<dbReference type="EMBL" id="JAIZPD010000003">
    <property type="protein sequence ID" value="KAH0965319.1"/>
    <property type="molecule type" value="Genomic_DNA"/>
</dbReference>
<name>A0A9P8N1V1_9HYPO</name>
<accession>A0A9P8N1V1</accession>
<feature type="region of interest" description="Disordered" evidence="1">
    <location>
        <begin position="1"/>
        <end position="22"/>
    </location>
</feature>
<dbReference type="GeneID" id="68352464"/>
<evidence type="ECO:0000256" key="1">
    <source>
        <dbReference type="SAM" id="MobiDB-lite"/>
    </source>
</evidence>
<protein>
    <submittedName>
        <fullName evidence="2">Uncharacterized protein</fullName>
    </submittedName>
</protein>
<reference evidence="2" key="1">
    <citation type="submission" date="2021-09" db="EMBL/GenBank/DDBJ databases">
        <title>A high-quality genome of the endoparasitic fungus Hirsutella rhossiliensis with a comparison of Hirsutella genomes reveals transposable elements contributing to genome size variation.</title>
        <authorList>
            <person name="Lin R."/>
            <person name="Jiao Y."/>
            <person name="Sun X."/>
            <person name="Ling J."/>
            <person name="Xie B."/>
            <person name="Cheng X."/>
        </authorList>
    </citation>
    <scope>NUCLEOTIDE SEQUENCE</scope>
    <source>
        <strain evidence="2">HR02</strain>
    </source>
</reference>
<comment type="caution">
    <text evidence="2">The sequence shown here is derived from an EMBL/GenBank/DDBJ whole genome shotgun (WGS) entry which is preliminary data.</text>
</comment>
<feature type="compositionally biased region" description="Basic residues" evidence="1">
    <location>
        <begin position="445"/>
        <end position="455"/>
    </location>
</feature>
<organism evidence="2 3">
    <name type="scientific">Hirsutella rhossiliensis</name>
    <dbReference type="NCBI Taxonomy" id="111463"/>
    <lineage>
        <taxon>Eukaryota</taxon>
        <taxon>Fungi</taxon>
        <taxon>Dikarya</taxon>
        <taxon>Ascomycota</taxon>
        <taxon>Pezizomycotina</taxon>
        <taxon>Sordariomycetes</taxon>
        <taxon>Hypocreomycetidae</taxon>
        <taxon>Hypocreales</taxon>
        <taxon>Ophiocordycipitaceae</taxon>
        <taxon>Hirsutella</taxon>
    </lineage>
</organism>
<dbReference type="AlphaFoldDB" id="A0A9P8N1V1"/>
<feature type="compositionally biased region" description="Low complexity" evidence="1">
    <location>
        <begin position="1"/>
        <end position="13"/>
    </location>
</feature>
<proteinExistence type="predicted"/>
<sequence>MSASQLDIDSSSSPRQPLDSQKNAGADMSMMAFVQPGCPSRFAYQNEHRIKGLNAETLARVFLPTPLWLSTPEYAAIRSDTDSPSTCIFFSLNISIYNQQIIPSEWTEQWFFMVGRVHPFALTWEIERRDGLESDDDNITEYTVPALIVRDHSYQPVVTRTLNSVGAFPTIQPIVSFTGPVIGSGRDLLHGNSAAALDDSQLRCCGFVQLSTYICPGIPGKTPFKGFHPFQVFVIFPVHANPWTSLCKKMTERHDSQFQPNALFTCTGKITGLLDHQIMKHAPAFDQDYIFIVVPDTWTFLDRAMSNQASATQLLPTTPKGRVGNPSDYSDALARFTSTKKRKAAQTPASPTPPASSPVNPLILTSSRSLPDPYQTPTKRPRLSPETSTIITACDGQDSAKSDTSSFLSPEDPAESETDTEPFNHPGTSASGSIRPPASISSRPLRARRPPKNFL</sequence>
<dbReference type="Proteomes" id="UP000824596">
    <property type="component" value="Unassembled WGS sequence"/>
</dbReference>
<keyword evidence="3" id="KW-1185">Reference proteome</keyword>
<gene>
    <name evidence="2" type="ORF">HRG_03335</name>
</gene>
<feature type="region of interest" description="Disordered" evidence="1">
    <location>
        <begin position="338"/>
        <end position="455"/>
    </location>
</feature>
<evidence type="ECO:0000313" key="2">
    <source>
        <dbReference type="EMBL" id="KAH0965319.1"/>
    </source>
</evidence>
<evidence type="ECO:0000313" key="3">
    <source>
        <dbReference type="Proteomes" id="UP000824596"/>
    </source>
</evidence>
<feature type="compositionally biased region" description="Low complexity" evidence="1">
    <location>
        <begin position="429"/>
        <end position="444"/>
    </location>
</feature>